<proteinExistence type="predicted"/>
<dbReference type="AlphaFoldDB" id="A0A5S3VDV5"/>
<sequence length="165" mass="18876">MDSVQQLLDRIMIMSSDFASRLREIRIYCDMSQRKFADMVGIPAASYRKYEEGREPPLSVANKIANNDKCSQFGYWLLTGELPSHGSQGTPSEPIEHHKLLSQDEVKSMFIDKSADTVALFLDMDWFIANPEKSVDLRDCGRLLLKELSPFLTQQEETENIVKIK</sequence>
<dbReference type="InterPro" id="IPR001387">
    <property type="entry name" value="Cro/C1-type_HTH"/>
</dbReference>
<organism evidence="2 3">
    <name type="scientific">Pseudoalteromonas aurantia</name>
    <dbReference type="NCBI Taxonomy" id="43654"/>
    <lineage>
        <taxon>Bacteria</taxon>
        <taxon>Pseudomonadati</taxon>
        <taxon>Pseudomonadota</taxon>
        <taxon>Gammaproteobacteria</taxon>
        <taxon>Alteromonadales</taxon>
        <taxon>Pseudoalteromonadaceae</taxon>
        <taxon>Pseudoalteromonas</taxon>
    </lineage>
</organism>
<protein>
    <recommendedName>
        <fullName evidence="1">HTH cro/C1-type domain-containing protein</fullName>
    </recommendedName>
</protein>
<dbReference type="SMART" id="SM00530">
    <property type="entry name" value="HTH_XRE"/>
    <property type="match status" value="1"/>
</dbReference>
<evidence type="ECO:0000313" key="3">
    <source>
        <dbReference type="Proteomes" id="UP000307217"/>
    </source>
</evidence>
<feature type="domain" description="HTH cro/C1-type" evidence="1">
    <location>
        <begin position="22"/>
        <end position="66"/>
    </location>
</feature>
<reference evidence="2 3" key="1">
    <citation type="submission" date="2018-01" db="EMBL/GenBank/DDBJ databases">
        <authorList>
            <person name="Paulsen S."/>
            <person name="Gram L.K."/>
        </authorList>
    </citation>
    <scope>NUCLEOTIDE SEQUENCE [LARGE SCALE GENOMIC DNA]</scope>
    <source>
        <strain evidence="2 3">S3790</strain>
    </source>
</reference>
<accession>A0A5S3VDV5</accession>
<dbReference type="Pfam" id="PF01381">
    <property type="entry name" value="HTH_3"/>
    <property type="match status" value="1"/>
</dbReference>
<dbReference type="SUPFAM" id="SSF47413">
    <property type="entry name" value="lambda repressor-like DNA-binding domains"/>
    <property type="match status" value="1"/>
</dbReference>
<dbReference type="Proteomes" id="UP000307217">
    <property type="component" value="Unassembled WGS sequence"/>
</dbReference>
<dbReference type="GO" id="GO:0003677">
    <property type="term" value="F:DNA binding"/>
    <property type="evidence" value="ECO:0007669"/>
    <property type="project" value="InterPro"/>
</dbReference>
<dbReference type="Gene3D" id="1.10.260.40">
    <property type="entry name" value="lambda repressor-like DNA-binding domains"/>
    <property type="match status" value="1"/>
</dbReference>
<comment type="caution">
    <text evidence="2">The sequence shown here is derived from an EMBL/GenBank/DDBJ whole genome shotgun (WGS) entry which is preliminary data.</text>
</comment>
<name>A0A5S3VDV5_9GAMM</name>
<evidence type="ECO:0000313" key="2">
    <source>
        <dbReference type="EMBL" id="TMO69945.1"/>
    </source>
</evidence>
<gene>
    <name evidence="2" type="ORF">CWC19_02830</name>
</gene>
<dbReference type="CDD" id="cd00093">
    <property type="entry name" value="HTH_XRE"/>
    <property type="match status" value="1"/>
</dbReference>
<reference evidence="3" key="2">
    <citation type="submission" date="2019-06" db="EMBL/GenBank/DDBJ databases">
        <title>Co-occurence of chitin degradation, pigmentation and bioactivity in marine Pseudoalteromonas.</title>
        <authorList>
            <person name="Sonnenschein E.C."/>
            <person name="Bech P.K."/>
        </authorList>
    </citation>
    <scope>NUCLEOTIDE SEQUENCE [LARGE SCALE GENOMIC DNA]</scope>
    <source>
        <strain evidence="3">S3790</strain>
    </source>
</reference>
<evidence type="ECO:0000259" key="1">
    <source>
        <dbReference type="PROSITE" id="PS50943"/>
    </source>
</evidence>
<dbReference type="InterPro" id="IPR010982">
    <property type="entry name" value="Lambda_DNA-bd_dom_sf"/>
</dbReference>
<dbReference type="EMBL" id="PNBX01000008">
    <property type="protein sequence ID" value="TMO69945.1"/>
    <property type="molecule type" value="Genomic_DNA"/>
</dbReference>
<dbReference type="PROSITE" id="PS50943">
    <property type="entry name" value="HTH_CROC1"/>
    <property type="match status" value="1"/>
</dbReference>